<keyword evidence="3" id="KW-1185">Reference proteome</keyword>
<proteinExistence type="predicted"/>
<feature type="region of interest" description="Disordered" evidence="1">
    <location>
        <begin position="1"/>
        <end position="94"/>
    </location>
</feature>
<comment type="caution">
    <text evidence="2">The sequence shown here is derived from an EMBL/GenBank/DDBJ whole genome shotgun (WGS) entry which is preliminary data.</text>
</comment>
<feature type="compositionally biased region" description="Basic and acidic residues" evidence="1">
    <location>
        <begin position="85"/>
        <end position="94"/>
    </location>
</feature>
<dbReference type="EMBL" id="JAHQIW010005361">
    <property type="protein sequence ID" value="KAJ1365801.1"/>
    <property type="molecule type" value="Genomic_DNA"/>
</dbReference>
<name>A0AAD5QXW3_PARTN</name>
<accession>A0AAD5QXW3</accession>
<dbReference type="Proteomes" id="UP001196413">
    <property type="component" value="Unassembled WGS sequence"/>
</dbReference>
<organism evidence="2 3">
    <name type="scientific">Parelaphostrongylus tenuis</name>
    <name type="common">Meningeal worm</name>
    <dbReference type="NCBI Taxonomy" id="148309"/>
    <lineage>
        <taxon>Eukaryota</taxon>
        <taxon>Metazoa</taxon>
        <taxon>Ecdysozoa</taxon>
        <taxon>Nematoda</taxon>
        <taxon>Chromadorea</taxon>
        <taxon>Rhabditida</taxon>
        <taxon>Rhabditina</taxon>
        <taxon>Rhabditomorpha</taxon>
        <taxon>Strongyloidea</taxon>
        <taxon>Metastrongylidae</taxon>
        <taxon>Parelaphostrongylus</taxon>
    </lineage>
</organism>
<feature type="compositionally biased region" description="Basic and acidic residues" evidence="1">
    <location>
        <begin position="50"/>
        <end position="63"/>
    </location>
</feature>
<feature type="compositionally biased region" description="Basic residues" evidence="1">
    <location>
        <begin position="70"/>
        <end position="83"/>
    </location>
</feature>
<sequence>MMDEYENIGPAVNVGIPLQPPPPDGDKIKSEKVRDKSNDEKVATKKSGRSLKESEYAIDKPKSVETTTQTKKKSDKAKSRTKSGSKAEKSDTVRHLSHNVVHRILMACNLVTSVNGDNSLRIIAKTPIIDRFILEELGILHVQQS</sequence>
<reference evidence="2" key="1">
    <citation type="submission" date="2021-06" db="EMBL/GenBank/DDBJ databases">
        <title>Parelaphostrongylus tenuis whole genome reference sequence.</title>
        <authorList>
            <person name="Garwood T.J."/>
            <person name="Larsen P.A."/>
            <person name="Fountain-Jones N.M."/>
            <person name="Garbe J.R."/>
            <person name="Macchietto M.G."/>
            <person name="Kania S.A."/>
            <person name="Gerhold R.W."/>
            <person name="Richards J.E."/>
            <person name="Wolf T.M."/>
        </authorList>
    </citation>
    <scope>NUCLEOTIDE SEQUENCE</scope>
    <source>
        <strain evidence="2">MNPRO001-30</strain>
        <tissue evidence="2">Meninges</tissue>
    </source>
</reference>
<evidence type="ECO:0000313" key="3">
    <source>
        <dbReference type="Proteomes" id="UP001196413"/>
    </source>
</evidence>
<evidence type="ECO:0000313" key="2">
    <source>
        <dbReference type="EMBL" id="KAJ1365801.1"/>
    </source>
</evidence>
<feature type="compositionally biased region" description="Basic and acidic residues" evidence="1">
    <location>
        <begin position="24"/>
        <end position="43"/>
    </location>
</feature>
<evidence type="ECO:0000256" key="1">
    <source>
        <dbReference type="SAM" id="MobiDB-lite"/>
    </source>
</evidence>
<dbReference type="AlphaFoldDB" id="A0AAD5QXW3"/>
<protein>
    <submittedName>
        <fullName evidence="2">Uncharacterized protein</fullName>
    </submittedName>
</protein>
<gene>
    <name evidence="2" type="ORF">KIN20_026237</name>
</gene>